<proteinExistence type="predicted"/>
<sequence>MVNEPRQYFNDSFSVEKYQAMLAEIKNEFPDTLDFRVAESPIFVSKDLKIKILSACGSIIDEIKKEGFKEKTERAIPTDHFVPNENHRPDCLAIDFAITKNAEGEFEPQLIELQGFPSLFAYQSYLSSKYKKHFNVQKGYSEFFNRLNTMTYMQEMQQFLLNGSHPKNTILLEVFPEKQKTRLDFSLTKKFWGIEPVCVTKLRKSGEDLYYEQDGKKITIERIYNRLIFDDLDRNYPDLKLNVDLKEPHSAKWISHPNWFYRVSKFSLPFFKSKYIPESNYLSEFDKVPDDLENYVLKPLFSFAGAGVKIDVSKDDLDSIKDPENYLLQRKIVYEPCIKDLNGEGIKCEIRMLYIWPENASNPKLMTNLARLSRGKMIGVDYNKNFDWVGGSSAFFETN</sequence>
<organism evidence="1 2">
    <name type="scientific">Lacihabitans soyangensis</name>
    <dbReference type="NCBI Taxonomy" id="869394"/>
    <lineage>
        <taxon>Bacteria</taxon>
        <taxon>Pseudomonadati</taxon>
        <taxon>Bacteroidota</taxon>
        <taxon>Cytophagia</taxon>
        <taxon>Cytophagales</taxon>
        <taxon>Leadbetterellaceae</taxon>
        <taxon>Lacihabitans</taxon>
    </lineage>
</organism>
<reference evidence="1 2" key="1">
    <citation type="submission" date="2018-11" db="EMBL/GenBank/DDBJ databases">
        <title>Novel bacteria species description.</title>
        <authorList>
            <person name="Han J.-H."/>
        </authorList>
    </citation>
    <scope>NUCLEOTIDE SEQUENCE [LARGE SCALE GENOMIC DNA]</scope>
    <source>
        <strain evidence="1 2">KCTC23259</strain>
    </source>
</reference>
<evidence type="ECO:0000313" key="2">
    <source>
        <dbReference type="Proteomes" id="UP001204144"/>
    </source>
</evidence>
<dbReference type="Proteomes" id="UP001204144">
    <property type="component" value="Unassembled WGS sequence"/>
</dbReference>
<dbReference type="RefSeq" id="WP_255038960.1">
    <property type="nucleotide sequence ID" value="NZ_RJUF01000181.1"/>
</dbReference>
<accession>A0AAE3H8M4</accession>
<evidence type="ECO:0000313" key="1">
    <source>
        <dbReference type="EMBL" id="MCP9765270.1"/>
    </source>
</evidence>
<protein>
    <recommendedName>
        <fullName evidence="3">Circularly permuted type 2 ATP-grasp protein</fullName>
    </recommendedName>
</protein>
<evidence type="ECO:0008006" key="3">
    <source>
        <dbReference type="Google" id="ProtNLM"/>
    </source>
</evidence>
<keyword evidence="2" id="KW-1185">Reference proteome</keyword>
<dbReference type="AlphaFoldDB" id="A0AAE3H8M4"/>
<gene>
    <name evidence="1" type="ORF">EGI31_20235</name>
</gene>
<dbReference type="EMBL" id="RJUF01000181">
    <property type="protein sequence ID" value="MCP9765270.1"/>
    <property type="molecule type" value="Genomic_DNA"/>
</dbReference>
<comment type="caution">
    <text evidence="1">The sequence shown here is derived from an EMBL/GenBank/DDBJ whole genome shotgun (WGS) entry which is preliminary data.</text>
</comment>
<name>A0AAE3H8M4_9BACT</name>